<dbReference type="EMBL" id="MKHE01000016">
    <property type="protein sequence ID" value="OWK07339.1"/>
    <property type="molecule type" value="Genomic_DNA"/>
</dbReference>
<dbReference type="Proteomes" id="UP000242450">
    <property type="component" value="Chromosome 16"/>
</dbReference>
<proteinExistence type="predicted"/>
<reference evidence="2 3" key="1">
    <citation type="journal article" date="2018" name="Mol. Genet. Genomics">
        <title>The red deer Cervus elaphus genome CerEla1.0: sequencing, annotating, genes, and chromosomes.</title>
        <authorList>
            <person name="Bana N.A."/>
            <person name="Nyiri A."/>
            <person name="Nagy J."/>
            <person name="Frank K."/>
            <person name="Nagy T."/>
            <person name="Steger V."/>
            <person name="Schiller M."/>
            <person name="Lakatos P."/>
            <person name="Sugar L."/>
            <person name="Horn P."/>
            <person name="Barta E."/>
            <person name="Orosz L."/>
        </authorList>
    </citation>
    <scope>NUCLEOTIDE SEQUENCE [LARGE SCALE GENOMIC DNA]</scope>
    <source>
        <strain evidence="2">Hungarian</strain>
    </source>
</reference>
<evidence type="ECO:0000313" key="3">
    <source>
        <dbReference type="Proteomes" id="UP000242450"/>
    </source>
</evidence>
<evidence type="ECO:0000313" key="2">
    <source>
        <dbReference type="EMBL" id="OWK07339.1"/>
    </source>
</evidence>
<accession>A0A212CMS0</accession>
<dbReference type="OrthoDB" id="9806404at2759"/>
<keyword evidence="3" id="KW-1185">Reference proteome</keyword>
<protein>
    <submittedName>
        <fullName evidence="2">Uncharacterized protein</fullName>
    </submittedName>
</protein>
<gene>
    <name evidence="2" type="ORF">Celaphus_00017176</name>
</gene>
<sequence>MNGQHSVPKDTPGAQVPEGSSVMQTMENSVFSLKSTFDTWLNSSSPFWEIDTILPFLCGLGLFFRTLP</sequence>
<organism evidence="2 3">
    <name type="scientific">Cervus elaphus hippelaphus</name>
    <name type="common">European red deer</name>
    <dbReference type="NCBI Taxonomy" id="46360"/>
    <lineage>
        <taxon>Eukaryota</taxon>
        <taxon>Metazoa</taxon>
        <taxon>Chordata</taxon>
        <taxon>Craniata</taxon>
        <taxon>Vertebrata</taxon>
        <taxon>Euteleostomi</taxon>
        <taxon>Mammalia</taxon>
        <taxon>Eutheria</taxon>
        <taxon>Laurasiatheria</taxon>
        <taxon>Artiodactyla</taxon>
        <taxon>Ruminantia</taxon>
        <taxon>Pecora</taxon>
        <taxon>Cervidae</taxon>
        <taxon>Cervinae</taxon>
        <taxon>Cervus</taxon>
    </lineage>
</organism>
<name>A0A212CMS0_CEREH</name>
<dbReference type="AlphaFoldDB" id="A0A212CMS0"/>
<evidence type="ECO:0000256" key="1">
    <source>
        <dbReference type="SAM" id="MobiDB-lite"/>
    </source>
</evidence>
<comment type="caution">
    <text evidence="2">The sequence shown here is derived from an EMBL/GenBank/DDBJ whole genome shotgun (WGS) entry which is preliminary data.</text>
</comment>
<feature type="region of interest" description="Disordered" evidence="1">
    <location>
        <begin position="1"/>
        <end position="21"/>
    </location>
</feature>